<name>A0A087E8Y6_9BIFI</name>
<dbReference type="OrthoDB" id="5124141at2"/>
<evidence type="ECO:0000313" key="2">
    <source>
        <dbReference type="Proteomes" id="UP000029003"/>
    </source>
</evidence>
<sequence length="225" mass="26297">MNRPVLYTDFDGVLNAFPDKEIQDNGGVGHTQWLDDNDPRAQLYSTERAFVLTGDDIVRTPCGYYRIRWSRNIAQTLHRLASEGDIELNWLTTWQPYCSRILDPLLGWDPHIEHTAIWYDPISYERRYTGKLSTVFSRVRFEATQANPSPVIWLDDEECYETAADRIRALSPKAPVLMVRPDARIGISRRQWRIIQKFIRKPETFPELTLDEEPTIREYPGHLGF</sequence>
<organism evidence="1 2">
    <name type="scientific">Bifidobacterium thermacidophilum subsp. thermacidophilum</name>
    <dbReference type="NCBI Taxonomy" id="79262"/>
    <lineage>
        <taxon>Bacteria</taxon>
        <taxon>Bacillati</taxon>
        <taxon>Actinomycetota</taxon>
        <taxon>Actinomycetes</taxon>
        <taxon>Bifidobacteriales</taxon>
        <taxon>Bifidobacteriaceae</taxon>
        <taxon>Bifidobacterium</taxon>
    </lineage>
</organism>
<gene>
    <name evidence="1" type="ORF">THER5_1807</name>
</gene>
<dbReference type="Proteomes" id="UP000029003">
    <property type="component" value="Unassembled WGS sequence"/>
</dbReference>
<accession>A0A087E8Y6</accession>
<protein>
    <submittedName>
        <fullName evidence="1">Uncharacterized protein</fullName>
    </submittedName>
</protein>
<evidence type="ECO:0000313" key="1">
    <source>
        <dbReference type="EMBL" id="KFJ04237.1"/>
    </source>
</evidence>
<reference evidence="1 2" key="1">
    <citation type="submission" date="2014-03" db="EMBL/GenBank/DDBJ databases">
        <title>Genomics of Bifidobacteria.</title>
        <authorList>
            <person name="Ventura M."/>
            <person name="Milani C."/>
            <person name="Lugli G.A."/>
        </authorList>
    </citation>
    <scope>NUCLEOTIDE SEQUENCE [LARGE SCALE GENOMIC DNA]</scope>
    <source>
        <strain evidence="1 2">LMG 21395</strain>
    </source>
</reference>
<dbReference type="RefSeq" id="WP_029575687.1">
    <property type="nucleotide sequence ID" value="NZ_JGZT01000003.1"/>
</dbReference>
<dbReference type="EMBL" id="JGZT01000003">
    <property type="protein sequence ID" value="KFJ04237.1"/>
    <property type="molecule type" value="Genomic_DNA"/>
</dbReference>
<proteinExistence type="predicted"/>
<comment type="caution">
    <text evidence="1">The sequence shown here is derived from an EMBL/GenBank/DDBJ whole genome shotgun (WGS) entry which is preliminary data.</text>
</comment>
<dbReference type="AlphaFoldDB" id="A0A087E8Y6"/>